<comment type="similarity">
    <text evidence="9">Belongs to the bacterial CoaD family.</text>
</comment>
<comment type="catalytic activity">
    <reaction evidence="8 9">
        <text>(R)-4'-phosphopantetheine + ATP + H(+) = 3'-dephospho-CoA + diphosphate</text>
        <dbReference type="Rhea" id="RHEA:19801"/>
        <dbReference type="ChEBI" id="CHEBI:15378"/>
        <dbReference type="ChEBI" id="CHEBI:30616"/>
        <dbReference type="ChEBI" id="CHEBI:33019"/>
        <dbReference type="ChEBI" id="CHEBI:57328"/>
        <dbReference type="ChEBI" id="CHEBI:61723"/>
        <dbReference type="EC" id="2.7.7.3"/>
    </reaction>
</comment>
<reference evidence="11 12" key="1">
    <citation type="journal article" date="2020" name="Antonie Van Leeuwenhoek">
        <title>Rhodopirellula heiligendammensis sp. nov., Rhodopirellula pilleata sp. nov., and Rhodopirellula solitaria sp. nov. isolated from natural or artificial marine surfaces in Northern Germany and California, USA, and emended description of the genus Rhodopirellula.</title>
        <authorList>
            <person name="Kallscheuer N."/>
            <person name="Wiegand S."/>
            <person name="Jogler M."/>
            <person name="Boedeker C."/>
            <person name="Peeters S.H."/>
            <person name="Rast P."/>
            <person name="Heuer A."/>
            <person name="Jetten M.S.M."/>
            <person name="Rohde M."/>
            <person name="Jogler C."/>
        </authorList>
    </citation>
    <scope>NUCLEOTIDE SEQUENCE [LARGE SCALE GENOMIC DNA]</scope>
    <source>
        <strain evidence="11 12">Poly21</strain>
    </source>
</reference>
<dbReference type="EC" id="2.7.7.3" evidence="9"/>
<feature type="binding site" evidence="9">
    <location>
        <position position="115"/>
    </location>
    <ligand>
        <name>ATP</name>
        <dbReference type="ChEBI" id="CHEBI:30616"/>
    </ligand>
</feature>
<dbReference type="Gene3D" id="3.40.50.620">
    <property type="entry name" value="HUPs"/>
    <property type="match status" value="1"/>
</dbReference>
<dbReference type="Proteomes" id="UP000319908">
    <property type="component" value="Unassembled WGS sequence"/>
</dbReference>
<dbReference type="CDD" id="cd02163">
    <property type="entry name" value="PPAT"/>
    <property type="match status" value="1"/>
</dbReference>
<feature type="binding site" evidence="9">
    <location>
        <position position="104"/>
    </location>
    <ligand>
        <name>substrate</name>
    </ligand>
</feature>
<evidence type="ECO:0000256" key="1">
    <source>
        <dbReference type="ARBA" id="ARBA00022490"/>
    </source>
</evidence>
<feature type="binding site" evidence="9">
    <location>
        <position position="34"/>
    </location>
    <ligand>
        <name>ATP</name>
        <dbReference type="ChEBI" id="CHEBI:30616"/>
    </ligand>
</feature>
<feature type="binding site" evidence="9">
    <location>
        <position position="26"/>
    </location>
    <ligand>
        <name>substrate</name>
    </ligand>
</feature>
<dbReference type="InterPro" id="IPR001980">
    <property type="entry name" value="PPAT"/>
</dbReference>
<name>A0A5C6BVJ3_9BACT</name>
<feature type="site" description="Transition state stabilizer" evidence="9">
    <location>
        <position position="34"/>
    </location>
</feature>
<evidence type="ECO:0000313" key="12">
    <source>
        <dbReference type="Proteomes" id="UP000319908"/>
    </source>
</evidence>
<dbReference type="Pfam" id="PF01467">
    <property type="entry name" value="CTP_transf_like"/>
    <property type="match status" value="1"/>
</dbReference>
<comment type="pathway">
    <text evidence="9">Cofactor biosynthesis; coenzyme A biosynthesis; CoA from (R)-pantothenate: step 4/5.</text>
</comment>
<dbReference type="SUPFAM" id="SSF52374">
    <property type="entry name" value="Nucleotidylyl transferase"/>
    <property type="match status" value="1"/>
</dbReference>
<evidence type="ECO:0000256" key="6">
    <source>
        <dbReference type="ARBA" id="ARBA00022842"/>
    </source>
</evidence>
<dbReference type="InterPro" id="IPR014729">
    <property type="entry name" value="Rossmann-like_a/b/a_fold"/>
</dbReference>
<dbReference type="InterPro" id="IPR004821">
    <property type="entry name" value="Cyt_trans-like"/>
</dbReference>
<dbReference type="PANTHER" id="PTHR21342:SF1">
    <property type="entry name" value="PHOSPHOPANTETHEINE ADENYLYLTRANSFERASE"/>
    <property type="match status" value="1"/>
</dbReference>
<feature type="binding site" evidence="9">
    <location>
        <position position="90"/>
    </location>
    <ligand>
        <name>substrate</name>
    </ligand>
</feature>
<comment type="caution">
    <text evidence="11">The sequence shown here is derived from an EMBL/GenBank/DDBJ whole genome shotgun (WGS) entry which is preliminary data.</text>
</comment>
<keyword evidence="3 9" id="KW-0548">Nucleotidyltransferase</keyword>
<feature type="binding site" evidence="9">
    <location>
        <begin position="140"/>
        <end position="146"/>
    </location>
    <ligand>
        <name>ATP</name>
        <dbReference type="ChEBI" id="CHEBI:30616"/>
    </ligand>
</feature>
<keyword evidence="2 9" id="KW-0808">Transferase</keyword>
<dbReference type="GO" id="GO:0004595">
    <property type="term" value="F:pantetheine-phosphate adenylyltransferase activity"/>
    <property type="evidence" value="ECO:0007669"/>
    <property type="project" value="UniProtKB-UniRule"/>
</dbReference>
<evidence type="ECO:0000313" key="11">
    <source>
        <dbReference type="EMBL" id="TWU16293.1"/>
    </source>
</evidence>
<keyword evidence="4 9" id="KW-0547">Nucleotide-binding</keyword>
<dbReference type="NCBIfam" id="TIGR01510">
    <property type="entry name" value="coaD_prev_kdtB"/>
    <property type="match status" value="1"/>
</dbReference>
<keyword evidence="5 9" id="KW-0067">ATP-binding</keyword>
<keyword evidence="6 9" id="KW-0460">Magnesium</keyword>
<evidence type="ECO:0000256" key="8">
    <source>
        <dbReference type="ARBA" id="ARBA00029346"/>
    </source>
</evidence>
<dbReference type="PRINTS" id="PR01020">
    <property type="entry name" value="LPSBIOSNTHSS"/>
</dbReference>
<feature type="domain" description="Cytidyltransferase-like" evidence="10">
    <location>
        <begin position="22"/>
        <end position="150"/>
    </location>
</feature>
<evidence type="ECO:0000256" key="7">
    <source>
        <dbReference type="ARBA" id="ARBA00022993"/>
    </source>
</evidence>
<gene>
    <name evidence="9 11" type="primary">coaD</name>
    <name evidence="11" type="ORF">Poly21_34980</name>
</gene>
<dbReference type="NCBIfam" id="TIGR00125">
    <property type="entry name" value="cyt_tran_rel"/>
    <property type="match status" value="1"/>
</dbReference>
<protein>
    <recommendedName>
        <fullName evidence="9">Phosphopantetheine adenylyltransferase</fullName>
        <ecNumber evidence="9">2.7.7.3</ecNumber>
    </recommendedName>
    <alternativeName>
        <fullName evidence="9">Dephospho-CoA pyrophosphorylase</fullName>
    </alternativeName>
    <alternativeName>
        <fullName evidence="9">Pantetheine-phosphate adenylyltransferase</fullName>
        <shortName evidence="9">PPAT</shortName>
    </alternativeName>
</protein>
<keyword evidence="12" id="KW-1185">Reference proteome</keyword>
<organism evidence="11 12">
    <name type="scientific">Allorhodopirellula heiligendammensis</name>
    <dbReference type="NCBI Taxonomy" id="2714739"/>
    <lineage>
        <taxon>Bacteria</taxon>
        <taxon>Pseudomonadati</taxon>
        <taxon>Planctomycetota</taxon>
        <taxon>Planctomycetia</taxon>
        <taxon>Pirellulales</taxon>
        <taxon>Pirellulaceae</taxon>
        <taxon>Allorhodopirellula</taxon>
    </lineage>
</organism>
<comment type="cofactor">
    <cofactor evidence="9">
        <name>Mg(2+)</name>
        <dbReference type="ChEBI" id="CHEBI:18420"/>
    </cofactor>
</comment>
<keyword evidence="1 9" id="KW-0963">Cytoplasm</keyword>
<dbReference type="GO" id="GO:0005737">
    <property type="term" value="C:cytoplasm"/>
    <property type="evidence" value="ECO:0007669"/>
    <property type="project" value="UniProtKB-SubCell"/>
</dbReference>
<dbReference type="AlphaFoldDB" id="A0A5C6BVJ3"/>
<dbReference type="GO" id="GO:0015937">
    <property type="term" value="P:coenzyme A biosynthetic process"/>
    <property type="evidence" value="ECO:0007669"/>
    <property type="project" value="UniProtKB-UniRule"/>
</dbReference>
<evidence type="ECO:0000259" key="10">
    <source>
        <dbReference type="Pfam" id="PF01467"/>
    </source>
</evidence>
<evidence type="ECO:0000256" key="2">
    <source>
        <dbReference type="ARBA" id="ARBA00022679"/>
    </source>
</evidence>
<dbReference type="HAMAP" id="MF_00151">
    <property type="entry name" value="PPAT_bact"/>
    <property type="match status" value="1"/>
</dbReference>
<feature type="binding site" evidence="9">
    <location>
        <begin position="26"/>
        <end position="27"/>
    </location>
    <ligand>
        <name>ATP</name>
        <dbReference type="ChEBI" id="CHEBI:30616"/>
    </ligand>
</feature>
<dbReference type="UniPathway" id="UPA00241">
    <property type="reaction ID" value="UER00355"/>
</dbReference>
<dbReference type="PANTHER" id="PTHR21342">
    <property type="entry name" value="PHOSPHOPANTETHEINE ADENYLYLTRANSFERASE"/>
    <property type="match status" value="1"/>
</dbReference>
<comment type="subcellular location">
    <subcellularLocation>
        <location evidence="9">Cytoplasm</location>
    </subcellularLocation>
</comment>
<evidence type="ECO:0000256" key="9">
    <source>
        <dbReference type="HAMAP-Rule" id="MF_00151"/>
    </source>
</evidence>
<sequence length="182" mass="20011">MPVSTTAANHHSDGQLSHRVAVYTGSFDPVTSGHLHIIERASKIFETLIVGIGINADKRPLFDIGERVELVSEVTCDLPNVRVETFDTLAVDFVRSLGSGVMVRGIRPLTDIAGEFTMLMANRQLDPAIETVFLMADERFAHVSSSLLKQIAMISDDDDHLAKFVPRQVVAAIRKQLRKSAT</sequence>
<dbReference type="GO" id="GO:0005524">
    <property type="term" value="F:ATP binding"/>
    <property type="evidence" value="ECO:0007669"/>
    <property type="project" value="UniProtKB-KW"/>
</dbReference>
<feature type="binding site" evidence="9">
    <location>
        <begin position="105"/>
        <end position="107"/>
    </location>
    <ligand>
        <name>ATP</name>
        <dbReference type="ChEBI" id="CHEBI:30616"/>
    </ligand>
</feature>
<accession>A0A5C6BVJ3</accession>
<feature type="binding site" evidence="9">
    <location>
        <position position="58"/>
    </location>
    <ligand>
        <name>substrate</name>
    </ligand>
</feature>
<proteinExistence type="inferred from homology"/>
<evidence type="ECO:0000256" key="5">
    <source>
        <dbReference type="ARBA" id="ARBA00022840"/>
    </source>
</evidence>
<evidence type="ECO:0000256" key="4">
    <source>
        <dbReference type="ARBA" id="ARBA00022741"/>
    </source>
</evidence>
<evidence type="ECO:0000256" key="3">
    <source>
        <dbReference type="ARBA" id="ARBA00022695"/>
    </source>
</evidence>
<dbReference type="EMBL" id="SJPU01000002">
    <property type="protein sequence ID" value="TWU16293.1"/>
    <property type="molecule type" value="Genomic_DNA"/>
</dbReference>
<comment type="subunit">
    <text evidence="9">Homohexamer.</text>
</comment>
<keyword evidence="7 9" id="KW-0173">Coenzyme A biosynthesis</keyword>
<comment type="function">
    <text evidence="9">Reversibly transfers an adenylyl group from ATP to 4'-phosphopantetheine, yielding dephospho-CoA (dPCoA) and pyrophosphate.</text>
</comment>